<dbReference type="EMBL" id="JAOYFB010000037">
    <property type="protein sequence ID" value="KAK4025077.1"/>
    <property type="molecule type" value="Genomic_DNA"/>
</dbReference>
<keyword evidence="2" id="KW-1185">Reference proteome</keyword>
<proteinExistence type="predicted"/>
<comment type="caution">
    <text evidence="1">The sequence shown here is derived from an EMBL/GenBank/DDBJ whole genome shotgun (WGS) entry which is preliminary data.</text>
</comment>
<dbReference type="InterPro" id="IPR028816">
    <property type="entry name" value="Caprin"/>
</dbReference>
<reference evidence="1 2" key="1">
    <citation type="journal article" date="2023" name="Nucleic Acids Res.">
        <title>The hologenome of Daphnia magna reveals possible DNA methylation and microbiome-mediated evolution of the host genome.</title>
        <authorList>
            <person name="Chaturvedi A."/>
            <person name="Li X."/>
            <person name="Dhandapani V."/>
            <person name="Marshall H."/>
            <person name="Kissane S."/>
            <person name="Cuenca-Cambronero M."/>
            <person name="Asole G."/>
            <person name="Calvet F."/>
            <person name="Ruiz-Romero M."/>
            <person name="Marangio P."/>
            <person name="Guigo R."/>
            <person name="Rago D."/>
            <person name="Mirbahai L."/>
            <person name="Eastwood N."/>
            <person name="Colbourne J.K."/>
            <person name="Zhou J."/>
            <person name="Mallon E."/>
            <person name="Orsini L."/>
        </authorList>
    </citation>
    <scope>NUCLEOTIDE SEQUENCE [LARGE SCALE GENOMIC DNA]</scope>
    <source>
        <strain evidence="1">LRV0_1</strain>
    </source>
</reference>
<dbReference type="PANTHER" id="PTHR22922:SF19">
    <property type="entry name" value="CAPRIN HOMOLOG"/>
    <property type="match status" value="1"/>
</dbReference>
<gene>
    <name evidence="1" type="ORF">OUZ56_010580</name>
</gene>
<evidence type="ECO:0000313" key="1">
    <source>
        <dbReference type="EMBL" id="KAK4025077.1"/>
    </source>
</evidence>
<dbReference type="Proteomes" id="UP001234178">
    <property type="component" value="Unassembled WGS sequence"/>
</dbReference>
<name>A0ABR0AIY0_9CRUS</name>
<protein>
    <submittedName>
        <fullName evidence="1">Uncharacterized protein</fullName>
    </submittedName>
</protein>
<organism evidence="1 2">
    <name type="scientific">Daphnia magna</name>
    <dbReference type="NCBI Taxonomy" id="35525"/>
    <lineage>
        <taxon>Eukaryota</taxon>
        <taxon>Metazoa</taxon>
        <taxon>Ecdysozoa</taxon>
        <taxon>Arthropoda</taxon>
        <taxon>Crustacea</taxon>
        <taxon>Branchiopoda</taxon>
        <taxon>Diplostraca</taxon>
        <taxon>Cladocera</taxon>
        <taxon>Anomopoda</taxon>
        <taxon>Daphniidae</taxon>
        <taxon>Daphnia</taxon>
    </lineage>
</organism>
<dbReference type="PANTHER" id="PTHR22922">
    <property type="entry name" value="GPI-ANCHORED PROTEIN P137"/>
    <property type="match status" value="1"/>
</dbReference>
<evidence type="ECO:0000313" key="2">
    <source>
        <dbReference type="Proteomes" id="UP001234178"/>
    </source>
</evidence>
<accession>A0ABR0AIY0</accession>
<sequence>MALLLAATRQTPIDGALQVKLSSHGVIFQSMGERFFSDSEWVVVTDVSFNQGDKVANELKMWLIEKTKLPVLGSSSNKDFQTRVDNAFRAVDITIEWLQQLVDGLSGGIASAAMGKISPALFSPAQMQTIISDIKINLPTGWALTPATQAGDTWKSYQEAAVTAAAIENGIRLFIHIPIFQFTRALTLYRVIGMARATKNGSTSLQ</sequence>